<gene>
    <name evidence="2" type="ORF">DU000_00905</name>
</gene>
<feature type="transmembrane region" description="Helical" evidence="1">
    <location>
        <begin position="20"/>
        <end position="41"/>
    </location>
</feature>
<evidence type="ECO:0000313" key="3">
    <source>
        <dbReference type="Proteomes" id="UP000252357"/>
    </source>
</evidence>
<keyword evidence="1" id="KW-0472">Membrane</keyword>
<name>A0A368L6Z4_9BURK</name>
<keyword evidence="3" id="KW-1185">Reference proteome</keyword>
<accession>A0A368L6Z4</accession>
<evidence type="ECO:0000313" key="2">
    <source>
        <dbReference type="EMBL" id="RCS59332.1"/>
    </source>
</evidence>
<feature type="transmembrane region" description="Helical" evidence="1">
    <location>
        <begin position="101"/>
        <end position="122"/>
    </location>
</feature>
<dbReference type="Pfam" id="PF09842">
    <property type="entry name" value="DUF2069"/>
    <property type="match status" value="1"/>
</dbReference>
<evidence type="ECO:0000256" key="1">
    <source>
        <dbReference type="SAM" id="Phobius"/>
    </source>
</evidence>
<dbReference type="Proteomes" id="UP000252357">
    <property type="component" value="Unassembled WGS sequence"/>
</dbReference>
<protein>
    <submittedName>
        <fullName evidence="2">DUF2069 domain-containing protein</fullName>
    </submittedName>
</protein>
<organism evidence="2 3">
    <name type="scientific">Parvibium lacunae</name>
    <dbReference type="NCBI Taxonomy" id="1888893"/>
    <lineage>
        <taxon>Bacteria</taxon>
        <taxon>Pseudomonadati</taxon>
        <taxon>Pseudomonadota</taxon>
        <taxon>Betaproteobacteria</taxon>
        <taxon>Burkholderiales</taxon>
        <taxon>Alcaligenaceae</taxon>
        <taxon>Parvibium</taxon>
    </lineage>
</organism>
<sequence>MSTLSPISAPSTTPPQPARGWQRLALVSCIGLIFLGVVWEIWGAPIRPGGSWLALKVLPLLFALPGLLKMRVYTFQWVSMLSLLYQCEAIVRSTSDRGASVYWACVELALSTLLFISALAFARPYKRYAKALQARSAKTRQT</sequence>
<keyword evidence="1" id="KW-0812">Transmembrane</keyword>
<proteinExistence type="predicted"/>
<reference evidence="2 3" key="1">
    <citation type="journal article" date="2018" name="Int. J. Syst. Evol. Microbiol.">
        <title>Parvibium lacunae gen. nov., sp. nov., a new member of the family Alcaligenaceae isolated from a freshwater pond.</title>
        <authorList>
            <person name="Chen W.M."/>
            <person name="Xie P.B."/>
            <person name="Hsu M.Y."/>
            <person name="Sheu S.Y."/>
        </authorList>
    </citation>
    <scope>NUCLEOTIDE SEQUENCE [LARGE SCALE GENOMIC DNA]</scope>
    <source>
        <strain evidence="2 3">KMB9</strain>
    </source>
</reference>
<dbReference type="InterPro" id="IPR018643">
    <property type="entry name" value="DUF2069_membrane"/>
</dbReference>
<comment type="caution">
    <text evidence="2">The sequence shown here is derived from an EMBL/GenBank/DDBJ whole genome shotgun (WGS) entry which is preliminary data.</text>
</comment>
<feature type="transmembrane region" description="Helical" evidence="1">
    <location>
        <begin position="53"/>
        <end position="73"/>
    </location>
</feature>
<dbReference type="OrthoDB" id="9181360at2"/>
<keyword evidence="1" id="KW-1133">Transmembrane helix</keyword>
<dbReference type="EMBL" id="QPGB01000001">
    <property type="protein sequence ID" value="RCS59332.1"/>
    <property type="molecule type" value="Genomic_DNA"/>
</dbReference>
<dbReference type="RefSeq" id="WP_114401482.1">
    <property type="nucleotide sequence ID" value="NZ_QPGB01000001.1"/>
</dbReference>
<dbReference type="AlphaFoldDB" id="A0A368L6Z4"/>